<accession>A0ABW2JB79</accession>
<comment type="caution">
    <text evidence="3">The sequence shown here is derived from an EMBL/GenBank/DDBJ whole genome shotgun (WGS) entry which is preliminary data.</text>
</comment>
<reference evidence="4" key="1">
    <citation type="journal article" date="2019" name="Int. J. Syst. Evol. Microbiol.">
        <title>The Global Catalogue of Microorganisms (GCM) 10K type strain sequencing project: providing services to taxonomists for standard genome sequencing and annotation.</title>
        <authorList>
            <consortium name="The Broad Institute Genomics Platform"/>
            <consortium name="The Broad Institute Genome Sequencing Center for Infectious Disease"/>
            <person name="Wu L."/>
            <person name="Ma J."/>
        </authorList>
    </citation>
    <scope>NUCLEOTIDE SEQUENCE [LARGE SCALE GENOMIC DNA]</scope>
    <source>
        <strain evidence="4">SYNS20</strain>
    </source>
</reference>
<evidence type="ECO:0000313" key="4">
    <source>
        <dbReference type="Proteomes" id="UP001596523"/>
    </source>
</evidence>
<feature type="chain" id="PRO_5046360972" description="DUF3558 domain-containing protein" evidence="2">
    <location>
        <begin position="20"/>
        <end position="210"/>
    </location>
</feature>
<gene>
    <name evidence="3" type="ORF">ACFQVC_03275</name>
</gene>
<sequence length="210" mass="22610">MRSLPLLLAGRLLPVAVLATGGWAWTTGPGAPADEPAVAAARSAQKPEPEPVHRKPPAPCEALTKDTVGKLAPEADRDGKELRLTDPDRRRTCSWSALKGYDYRWLDVSYDLHKTVAAARQAYPKRGADGDPVPDLGDKAAVTVDLTTKDRQETREATVVTRSRNALVTVTYNGSDFESKGAPKAEAMQEGAVRAAREAVSRLTDTAPRN</sequence>
<protein>
    <recommendedName>
        <fullName evidence="5">DUF3558 domain-containing protein</fullName>
    </recommendedName>
</protein>
<feature type="compositionally biased region" description="Low complexity" evidence="1">
    <location>
        <begin position="29"/>
        <end position="44"/>
    </location>
</feature>
<evidence type="ECO:0000256" key="2">
    <source>
        <dbReference type="SAM" id="SignalP"/>
    </source>
</evidence>
<evidence type="ECO:0000256" key="1">
    <source>
        <dbReference type="SAM" id="MobiDB-lite"/>
    </source>
</evidence>
<dbReference type="EMBL" id="JBHTCF010000001">
    <property type="protein sequence ID" value="MFC7303234.1"/>
    <property type="molecule type" value="Genomic_DNA"/>
</dbReference>
<evidence type="ECO:0008006" key="5">
    <source>
        <dbReference type="Google" id="ProtNLM"/>
    </source>
</evidence>
<feature type="signal peptide" evidence="2">
    <location>
        <begin position="1"/>
        <end position="19"/>
    </location>
</feature>
<evidence type="ECO:0000313" key="3">
    <source>
        <dbReference type="EMBL" id="MFC7303234.1"/>
    </source>
</evidence>
<proteinExistence type="predicted"/>
<dbReference type="Proteomes" id="UP001596523">
    <property type="component" value="Unassembled WGS sequence"/>
</dbReference>
<keyword evidence="2" id="KW-0732">Signal</keyword>
<name>A0ABW2JB79_9ACTN</name>
<keyword evidence="4" id="KW-1185">Reference proteome</keyword>
<feature type="region of interest" description="Disordered" evidence="1">
    <location>
        <begin position="29"/>
        <end position="60"/>
    </location>
</feature>
<organism evidence="3 4">
    <name type="scientific">Streptomyces monticola</name>
    <dbReference type="NCBI Taxonomy" id="2666263"/>
    <lineage>
        <taxon>Bacteria</taxon>
        <taxon>Bacillati</taxon>
        <taxon>Actinomycetota</taxon>
        <taxon>Actinomycetes</taxon>
        <taxon>Kitasatosporales</taxon>
        <taxon>Streptomycetaceae</taxon>
        <taxon>Streptomyces</taxon>
    </lineage>
</organism>
<dbReference type="RefSeq" id="WP_381826163.1">
    <property type="nucleotide sequence ID" value="NZ_JBHTCF010000001.1"/>
</dbReference>